<reference evidence="4" key="1">
    <citation type="submission" date="2013-01" db="EMBL/GenBank/DDBJ databases">
        <title>Draft Genome Sequence of a Mulberry Tree, Morus notabilis C.K. Schneid.</title>
        <authorList>
            <person name="He N."/>
            <person name="Zhao S."/>
        </authorList>
    </citation>
    <scope>NUCLEOTIDE SEQUENCE</scope>
</reference>
<organism evidence="3 4">
    <name type="scientific">Morus notabilis</name>
    <dbReference type="NCBI Taxonomy" id="981085"/>
    <lineage>
        <taxon>Eukaryota</taxon>
        <taxon>Viridiplantae</taxon>
        <taxon>Streptophyta</taxon>
        <taxon>Embryophyta</taxon>
        <taxon>Tracheophyta</taxon>
        <taxon>Spermatophyta</taxon>
        <taxon>Magnoliopsida</taxon>
        <taxon>eudicotyledons</taxon>
        <taxon>Gunneridae</taxon>
        <taxon>Pentapetalae</taxon>
        <taxon>rosids</taxon>
        <taxon>fabids</taxon>
        <taxon>Rosales</taxon>
        <taxon>Moraceae</taxon>
        <taxon>Moreae</taxon>
        <taxon>Morus</taxon>
    </lineage>
</organism>
<dbReference type="EMBL" id="KE346181">
    <property type="protein sequence ID" value="EXC28860.1"/>
    <property type="molecule type" value="Genomic_DNA"/>
</dbReference>
<feature type="region of interest" description="Disordered" evidence="1">
    <location>
        <begin position="27"/>
        <end position="47"/>
    </location>
</feature>
<dbReference type="Proteomes" id="UP000030645">
    <property type="component" value="Unassembled WGS sequence"/>
</dbReference>
<feature type="compositionally biased region" description="Basic and acidic residues" evidence="1">
    <location>
        <begin position="356"/>
        <end position="374"/>
    </location>
</feature>
<keyword evidence="4" id="KW-1185">Reference proteome</keyword>
<evidence type="ECO:0000259" key="2">
    <source>
        <dbReference type="Pfam" id="PF03732"/>
    </source>
</evidence>
<accession>W9S6H5</accession>
<dbReference type="InterPro" id="IPR005162">
    <property type="entry name" value="Retrotrans_gag_dom"/>
</dbReference>
<proteinExistence type="predicted"/>
<evidence type="ECO:0000313" key="3">
    <source>
        <dbReference type="EMBL" id="EXC28860.1"/>
    </source>
</evidence>
<feature type="domain" description="Retrotransposon gag" evidence="2">
    <location>
        <begin position="216"/>
        <end position="299"/>
    </location>
</feature>
<dbReference type="eggNOG" id="ENOG502RVA9">
    <property type="taxonomic scope" value="Eukaryota"/>
</dbReference>
<dbReference type="AlphaFoldDB" id="W9S6H5"/>
<protein>
    <recommendedName>
        <fullName evidence="2">Retrotransposon gag domain-containing protein</fullName>
    </recommendedName>
</protein>
<dbReference type="PANTHER" id="PTHR33223">
    <property type="entry name" value="CCHC-TYPE DOMAIN-CONTAINING PROTEIN"/>
    <property type="match status" value="1"/>
</dbReference>
<evidence type="ECO:0000313" key="4">
    <source>
        <dbReference type="Proteomes" id="UP000030645"/>
    </source>
</evidence>
<evidence type="ECO:0000256" key="1">
    <source>
        <dbReference type="SAM" id="MobiDB-lite"/>
    </source>
</evidence>
<dbReference type="Pfam" id="PF03732">
    <property type="entry name" value="Retrotrans_gag"/>
    <property type="match status" value="1"/>
</dbReference>
<feature type="region of interest" description="Disordered" evidence="1">
    <location>
        <begin position="334"/>
        <end position="386"/>
    </location>
</feature>
<dbReference type="PANTHER" id="PTHR33223:SF6">
    <property type="entry name" value="CCHC-TYPE DOMAIN-CONTAINING PROTEIN"/>
    <property type="match status" value="1"/>
</dbReference>
<name>W9S6H5_9ROSA</name>
<sequence>MSDYGLKHHIKAPRLLLLQPSPQFYPSLPPATTAAPPTPAGHYHRDASITHGHSRTRTSFTPMSPTPLAAGLCTCHHAQSRRLPPCRYHVEGRISFSGGLVNLFDGVALCILNRAMKKRYLWKHPIGGNTVATVEDEEKAMGEHLYNTSPEDLDFVPRPPYFPEVCRKPYPKGYETLRFSLFDGRKVNPKEHINRFLDMLGQYSIDKDLRLREFLKSLTDRAYTWYTALAPGSVWSWEEMASRFCRKCFQNEERITTITLSNTRHKQGDHLVDYVRRFRDLVLDCYNGSSEEELVEICINNIILEYRMYLENVRIKQFSKLLEAARRTSSSVKITSGPRNWKENREVPHSLAISDRLPRDYPRERRESQPEHYDTPLPAPSGWGDGFEPEKGGLKEVSVWTETLRPEPAEGVMPGTDAPPSGSGMHILRIHELLGHHRKAKEGDDEGNMLARQQEEGTAFECAFDRLTGTMLEPSVASP</sequence>
<gene>
    <name evidence="3" type="ORF">L484_004990</name>
</gene>